<comment type="subcellular location">
    <subcellularLocation>
        <location evidence="7">Cytoplasm</location>
    </subcellularLocation>
</comment>
<evidence type="ECO:0000256" key="6">
    <source>
        <dbReference type="ARBA" id="ARBA00022801"/>
    </source>
</evidence>
<name>A0A345ZAE1_9BACT</name>
<feature type="active site" evidence="7">
    <location>
        <position position="354"/>
    </location>
</feature>
<dbReference type="Proteomes" id="UP000254834">
    <property type="component" value="Chromosome"/>
</dbReference>
<feature type="active site" evidence="7">
    <location>
        <position position="280"/>
    </location>
</feature>
<dbReference type="PANTHER" id="PTHR11963:SF23">
    <property type="entry name" value="CYTOSOL AMINOPEPTIDASE"/>
    <property type="match status" value="1"/>
</dbReference>
<dbReference type="SUPFAM" id="SSF53187">
    <property type="entry name" value="Zn-dependent exopeptidases"/>
    <property type="match status" value="1"/>
</dbReference>
<dbReference type="KEGG" id="cdes:C0J27_00635"/>
<evidence type="ECO:0000313" key="9">
    <source>
        <dbReference type="EMBL" id="AXK60258.1"/>
    </source>
</evidence>
<dbReference type="GO" id="GO:0005737">
    <property type="term" value="C:cytoplasm"/>
    <property type="evidence" value="ECO:0007669"/>
    <property type="project" value="UniProtKB-SubCell"/>
</dbReference>
<dbReference type="Gene3D" id="3.40.220.10">
    <property type="entry name" value="Leucine Aminopeptidase, subunit E, domain 1"/>
    <property type="match status" value="1"/>
</dbReference>
<comment type="cofactor">
    <cofactor evidence="7">
        <name>Mn(2+)</name>
        <dbReference type="ChEBI" id="CHEBI:29035"/>
    </cofactor>
    <text evidence="7">Binds 2 manganese ions per subunit.</text>
</comment>
<evidence type="ECO:0000256" key="5">
    <source>
        <dbReference type="ARBA" id="ARBA00022670"/>
    </source>
</evidence>
<evidence type="ECO:0000256" key="1">
    <source>
        <dbReference type="ARBA" id="ARBA00000135"/>
    </source>
</evidence>
<dbReference type="InterPro" id="IPR023042">
    <property type="entry name" value="Peptidase_M17_leu_NH2_pept"/>
</dbReference>
<sequence length="504" mass="54311">MKIQMAWSPKSLQELATQSVAILLTEDFTPADYAAVSTIVATDVATFLEHKKFKGCAGSMVTLPVIHEKKTIKFFFVGLGKKEDGVLNIETYRRALGTLITTAQAKHLESLSFVMPAAEQFGLESAFFAQQTGSILEIAGYKYDAHVSKKADAPADLAVTVSYQGSDATQAVKGFDAGHIIAQAVNRERDWVNTPPSRLTPTHIADMAQELAQEHGLQCTIFDGKKIKELGMEGLHGVSRGSHQDPRFVILEYKAKHADAQTIGFVGKGITFDSGGLSIKPADSMEEMKEDMAGAGSVINSIVALAQLQPNVNIVAVAAITENLIGPDALKPGDILKFYNGKTAEVRNTDAEGRLVLADALSYVTKNYKLDAVIDIATLTGACIYAVGPFFSALLSDNPKLSDLVKAAGERSGDKVWALPFTSDFKTAIKSEVADMQNIGNRSIAAGTITAAWFLHEFVENKTPWVHLDIASSAYNVPNISYYRSGATGSSVRLLIDLAMNWKA</sequence>
<dbReference type="EC" id="3.4.11.10" evidence="7"/>
<dbReference type="Pfam" id="PF02789">
    <property type="entry name" value="Peptidase_M17_N"/>
    <property type="match status" value="1"/>
</dbReference>
<dbReference type="EC" id="3.4.11.1" evidence="7"/>
<keyword evidence="7" id="KW-0464">Manganese</keyword>
<organism evidence="9 10">
    <name type="scientific">Candidatus Chromulinivorax destructor</name>
    <dbReference type="NCBI Taxonomy" id="2066483"/>
    <lineage>
        <taxon>Bacteria</taxon>
        <taxon>Candidatus Babelota</taxon>
        <taxon>Candidatus Babeliae</taxon>
        <taxon>Candidatus Babeliales</taxon>
        <taxon>Candidatus Chromulinivoraceae</taxon>
        <taxon>Candidatus Chromulinivorax</taxon>
    </lineage>
</organism>
<dbReference type="Pfam" id="PF00883">
    <property type="entry name" value="Peptidase_M17"/>
    <property type="match status" value="1"/>
</dbReference>
<dbReference type="InterPro" id="IPR011356">
    <property type="entry name" value="Leucine_aapep/pepB"/>
</dbReference>
<dbReference type="GO" id="GO:0006508">
    <property type="term" value="P:proteolysis"/>
    <property type="evidence" value="ECO:0007669"/>
    <property type="project" value="UniProtKB-KW"/>
</dbReference>
<keyword evidence="4 7" id="KW-0031">Aminopeptidase</keyword>
<dbReference type="PANTHER" id="PTHR11963">
    <property type="entry name" value="LEUCINE AMINOPEPTIDASE-RELATED"/>
    <property type="match status" value="1"/>
</dbReference>
<dbReference type="InterPro" id="IPR000819">
    <property type="entry name" value="Peptidase_M17_C"/>
</dbReference>
<dbReference type="InterPro" id="IPR008283">
    <property type="entry name" value="Peptidase_M17_N"/>
</dbReference>
<feature type="binding site" evidence="7">
    <location>
        <position position="291"/>
    </location>
    <ligand>
        <name>Mn(2+)</name>
        <dbReference type="ChEBI" id="CHEBI:29035"/>
        <label>2</label>
    </ligand>
</feature>
<evidence type="ECO:0000256" key="3">
    <source>
        <dbReference type="ARBA" id="ARBA00009528"/>
    </source>
</evidence>
<comment type="similarity">
    <text evidence="3 7">Belongs to the peptidase M17 family.</text>
</comment>
<keyword evidence="10" id="KW-1185">Reference proteome</keyword>
<dbReference type="CDD" id="cd00433">
    <property type="entry name" value="Peptidase_M17"/>
    <property type="match status" value="1"/>
</dbReference>
<dbReference type="PRINTS" id="PR00481">
    <property type="entry name" value="LAMNOPPTDASE"/>
</dbReference>
<proteinExistence type="inferred from homology"/>
<keyword evidence="7" id="KW-0963">Cytoplasm</keyword>
<comment type="catalytic activity">
    <reaction evidence="1 7">
        <text>Release of an N-terminal amino acid, Xaa-|-Yaa-, in which Xaa is preferably Leu, but may be other amino acids including Pro although not Arg or Lys, and Yaa may be Pro. Amino acid amides and methyl esters are also readily hydrolyzed, but rates on arylamides are exceedingly low.</text>
        <dbReference type="EC" id="3.4.11.1"/>
    </reaction>
</comment>
<feature type="binding site" evidence="7">
    <location>
        <position position="352"/>
    </location>
    <ligand>
        <name>Mn(2+)</name>
        <dbReference type="ChEBI" id="CHEBI:29035"/>
        <label>1</label>
    </ligand>
</feature>
<dbReference type="GO" id="GO:0030145">
    <property type="term" value="F:manganese ion binding"/>
    <property type="evidence" value="ECO:0007669"/>
    <property type="project" value="UniProtKB-UniRule"/>
</dbReference>
<comment type="function">
    <text evidence="7">Presumably involved in the processing and regular turnover of intracellular proteins. Catalyzes the removal of unsubstituted N-terminal amino acids from various peptides.</text>
</comment>
<dbReference type="GO" id="GO:0070006">
    <property type="term" value="F:metalloaminopeptidase activity"/>
    <property type="evidence" value="ECO:0007669"/>
    <property type="project" value="InterPro"/>
</dbReference>
<evidence type="ECO:0000256" key="4">
    <source>
        <dbReference type="ARBA" id="ARBA00022438"/>
    </source>
</evidence>
<evidence type="ECO:0000256" key="2">
    <source>
        <dbReference type="ARBA" id="ARBA00000967"/>
    </source>
</evidence>
<feature type="binding site" evidence="7">
    <location>
        <position position="352"/>
    </location>
    <ligand>
        <name>Mn(2+)</name>
        <dbReference type="ChEBI" id="CHEBI:29035"/>
        <label>2</label>
    </ligand>
</feature>
<keyword evidence="7" id="KW-0479">Metal-binding</keyword>
<comment type="catalytic activity">
    <reaction evidence="2 7">
        <text>Release of an N-terminal amino acid, preferentially leucine, but not glutamic or aspartic acids.</text>
        <dbReference type="EC" id="3.4.11.10"/>
    </reaction>
</comment>
<dbReference type="PROSITE" id="PS00631">
    <property type="entry name" value="CYTOSOL_AP"/>
    <property type="match status" value="1"/>
</dbReference>
<dbReference type="EMBL" id="CP025544">
    <property type="protein sequence ID" value="AXK60258.1"/>
    <property type="molecule type" value="Genomic_DNA"/>
</dbReference>
<evidence type="ECO:0000256" key="7">
    <source>
        <dbReference type="HAMAP-Rule" id="MF_00181"/>
    </source>
</evidence>
<feature type="binding site" evidence="7">
    <location>
        <position position="273"/>
    </location>
    <ligand>
        <name>Mn(2+)</name>
        <dbReference type="ChEBI" id="CHEBI:29035"/>
        <label>1</label>
    </ligand>
</feature>
<feature type="binding site" evidence="7">
    <location>
        <position position="268"/>
    </location>
    <ligand>
        <name>Mn(2+)</name>
        <dbReference type="ChEBI" id="CHEBI:29035"/>
        <label>2</label>
    </ligand>
</feature>
<dbReference type="NCBIfam" id="NF002073">
    <property type="entry name" value="PRK00913.1-2"/>
    <property type="match status" value="1"/>
</dbReference>
<dbReference type="HAMAP" id="MF_00181">
    <property type="entry name" value="Cytosol_peptidase_M17"/>
    <property type="match status" value="1"/>
</dbReference>
<dbReference type="InterPro" id="IPR043472">
    <property type="entry name" value="Macro_dom-like"/>
</dbReference>
<dbReference type="SUPFAM" id="SSF52949">
    <property type="entry name" value="Macro domain-like"/>
    <property type="match status" value="1"/>
</dbReference>
<protein>
    <recommendedName>
        <fullName evidence="7">Probable cytosol aminopeptidase</fullName>
        <ecNumber evidence="7">3.4.11.1</ecNumber>
    </recommendedName>
    <alternativeName>
        <fullName evidence="7">Leucine aminopeptidase</fullName>
        <shortName evidence="7">LAP</shortName>
        <ecNumber evidence="7">3.4.11.10</ecNumber>
    </alternativeName>
    <alternativeName>
        <fullName evidence="7">Leucyl aminopeptidase</fullName>
    </alternativeName>
</protein>
<feature type="binding site" evidence="7">
    <location>
        <position position="350"/>
    </location>
    <ligand>
        <name>Mn(2+)</name>
        <dbReference type="ChEBI" id="CHEBI:29035"/>
        <label>1</label>
    </ligand>
</feature>
<feature type="domain" description="Cytosol aminopeptidase" evidence="8">
    <location>
        <begin position="348"/>
        <end position="355"/>
    </location>
</feature>
<accession>A0A345ZAE1</accession>
<dbReference type="OrthoDB" id="9809354at2"/>
<feature type="binding site" evidence="7">
    <location>
        <position position="273"/>
    </location>
    <ligand>
        <name>Mn(2+)</name>
        <dbReference type="ChEBI" id="CHEBI:29035"/>
        <label>2</label>
    </ligand>
</feature>
<dbReference type="AlphaFoldDB" id="A0A345ZAE1"/>
<gene>
    <name evidence="7" type="primary">pepA</name>
    <name evidence="9" type="ORF">C0J27_00635</name>
</gene>
<dbReference type="Gene3D" id="3.40.630.10">
    <property type="entry name" value="Zn peptidases"/>
    <property type="match status" value="1"/>
</dbReference>
<dbReference type="RefSeq" id="WP_115585273.1">
    <property type="nucleotide sequence ID" value="NZ_CP025544.1"/>
</dbReference>
<keyword evidence="6 7" id="KW-0378">Hydrolase</keyword>
<evidence type="ECO:0000313" key="10">
    <source>
        <dbReference type="Proteomes" id="UP000254834"/>
    </source>
</evidence>
<reference evidence="9 10" key="1">
    <citation type="submission" date="2017-12" db="EMBL/GenBank/DDBJ databases">
        <title>Chromulinavorax destructans is a abundant pathogen of dominant heterotrophic picoflagllates.</title>
        <authorList>
            <person name="Deeg C.M."/>
            <person name="Zimmer M."/>
            <person name="Suttle C.A."/>
        </authorList>
    </citation>
    <scope>NUCLEOTIDE SEQUENCE [LARGE SCALE GENOMIC DNA]</scope>
    <source>
        <strain evidence="9 10">SeV1</strain>
    </source>
</reference>
<keyword evidence="5 7" id="KW-0645">Protease</keyword>
<evidence type="ECO:0000259" key="8">
    <source>
        <dbReference type="PROSITE" id="PS00631"/>
    </source>
</evidence>